<accession>A0AAI8DJP8</accession>
<dbReference type="PANTHER" id="PTHR12526:SF629">
    <property type="entry name" value="TEICHURONIC ACID BIOSYNTHESIS GLYCOSYLTRANSFERASE TUAH-RELATED"/>
    <property type="match status" value="1"/>
</dbReference>
<evidence type="ECO:0000256" key="2">
    <source>
        <dbReference type="ARBA" id="ARBA00022679"/>
    </source>
</evidence>
<organism evidence="4 5">
    <name type="scientific">Mammaliicoccus sciuri</name>
    <name type="common">Staphylococcus sciuri</name>
    <dbReference type="NCBI Taxonomy" id="1296"/>
    <lineage>
        <taxon>Bacteria</taxon>
        <taxon>Bacillati</taxon>
        <taxon>Bacillota</taxon>
        <taxon>Bacilli</taxon>
        <taxon>Bacillales</taxon>
        <taxon>Staphylococcaceae</taxon>
        <taxon>Mammaliicoccus</taxon>
    </lineage>
</organism>
<dbReference type="CDD" id="cd04949">
    <property type="entry name" value="GT4_GtfA-like"/>
    <property type="match status" value="1"/>
</dbReference>
<dbReference type="Pfam" id="PF00534">
    <property type="entry name" value="Glycos_transf_1"/>
    <property type="match status" value="1"/>
</dbReference>
<sequence>MNYFIVNNINHKITGIEKSVMNRLKLFNDFNLEAKIITLAWNSSLHKNSHTFGVSKQVFSMYDFFQESINVQINTVRDWITFWEDELNYEIKYVPNSNDLRVYKNGIRIIYASFRDSDYKLLDYVNYFDTRNVKMKREYYDSRGFLSRVRYMRTKEMPVCDIYLTPSGKVKLEIYFDPYQEKEVVTRIMLFDYNAKDYTFDNTNELTAFFYEQLYKDGDLFFSDKTAITSPPFLITDKKVPVISVLHSTHVKNNNDIEGSDIKNIYNCVFNNLDRFSGILVSTVQQKKDVEKRIQSKIPVFNIPVGYAQQREPNFTPVVPDGPLKLMSIARYAPEKQLDHQIRLVNKLKDDFDEIELHLFGFGGELKKLKELTDSLNLERHIKFRGFIPNITNEMHHFHASMITSNMEGFSLALLESLSNGLPAISYDIPYGPSELIVNGKNGYLVPRNDEDKLYETVKSYLSNPDLQKTFRDNCMTESQKYAQSEIIKKWLHLLGEVTS</sequence>
<evidence type="ECO:0000313" key="5">
    <source>
        <dbReference type="Proteomes" id="UP000197058"/>
    </source>
</evidence>
<dbReference type="Proteomes" id="UP000197058">
    <property type="component" value="Chromosome"/>
</dbReference>
<reference evidence="5" key="1">
    <citation type="submission" date="2017-06" db="EMBL/GenBank/DDBJ databases">
        <title>FDA dAtabase for Regulatory Grade micrObial Sequences (FDA-ARGOS): Supporting development and validation of Infectious Disease Dx tests.</title>
        <authorList>
            <person name="Goldberg B."/>
            <person name="Campos J."/>
            <person name="Tallon L."/>
            <person name="Sadzewicz L."/>
            <person name="Sengamalay N."/>
            <person name="Ott S."/>
            <person name="Godinez A."/>
            <person name="Nagaraj S."/>
            <person name="Vavikolanu K."/>
            <person name="Nadendla S."/>
            <person name="George J."/>
            <person name="Geyer C."/>
            <person name="Sichtig H."/>
        </authorList>
    </citation>
    <scope>NUCLEOTIDE SEQUENCE [LARGE SCALE GENOMIC DNA]</scope>
    <source>
        <strain evidence="5">FDAARGOS_285</strain>
    </source>
</reference>
<dbReference type="AlphaFoldDB" id="A0AAI8DJP8"/>
<dbReference type="Gene3D" id="3.40.50.2000">
    <property type="entry name" value="Glycogen Phosphorylase B"/>
    <property type="match status" value="3"/>
</dbReference>
<gene>
    <name evidence="4" type="ORF">CEP64_10685</name>
</gene>
<keyword evidence="2 4" id="KW-0808">Transferase</keyword>
<dbReference type="InterPro" id="IPR001296">
    <property type="entry name" value="Glyco_trans_1"/>
</dbReference>
<keyword evidence="1" id="KW-0328">Glycosyltransferase</keyword>
<evidence type="ECO:0000259" key="3">
    <source>
        <dbReference type="Pfam" id="PF00534"/>
    </source>
</evidence>
<evidence type="ECO:0000256" key="1">
    <source>
        <dbReference type="ARBA" id="ARBA00022676"/>
    </source>
</evidence>
<dbReference type="EMBL" id="CP022046">
    <property type="protein sequence ID" value="ASE35044.1"/>
    <property type="molecule type" value="Genomic_DNA"/>
</dbReference>
<dbReference type="GO" id="GO:0016757">
    <property type="term" value="F:glycosyltransferase activity"/>
    <property type="evidence" value="ECO:0007669"/>
    <property type="project" value="UniProtKB-KW"/>
</dbReference>
<evidence type="ECO:0000313" key="4">
    <source>
        <dbReference type="EMBL" id="ASE35044.1"/>
    </source>
</evidence>
<protein>
    <submittedName>
        <fullName evidence="4">Glycosyl transferase family 1</fullName>
    </submittedName>
</protein>
<dbReference type="PANTHER" id="PTHR12526">
    <property type="entry name" value="GLYCOSYLTRANSFERASE"/>
    <property type="match status" value="1"/>
</dbReference>
<name>A0AAI8DJP8_MAMSC</name>
<dbReference type="RefSeq" id="WP_088592529.1">
    <property type="nucleotide sequence ID" value="NZ_CP022046.2"/>
</dbReference>
<dbReference type="KEGG" id="sscu:CEP64_10685"/>
<feature type="domain" description="Glycosyl transferase family 1" evidence="3">
    <location>
        <begin position="319"/>
        <end position="474"/>
    </location>
</feature>
<proteinExistence type="predicted"/>
<dbReference type="SUPFAM" id="SSF53756">
    <property type="entry name" value="UDP-Glycosyltransferase/glycogen phosphorylase"/>
    <property type="match status" value="1"/>
</dbReference>